<evidence type="ECO:0000313" key="2">
    <source>
        <dbReference type="EMBL" id="GAD13640.1"/>
    </source>
</evidence>
<evidence type="ECO:0008006" key="4">
    <source>
        <dbReference type="Google" id="ProtNLM"/>
    </source>
</evidence>
<proteinExistence type="predicted"/>
<feature type="transmembrane region" description="Helical" evidence="1">
    <location>
        <begin position="35"/>
        <end position="56"/>
    </location>
</feature>
<keyword evidence="1" id="KW-0812">Transmembrane</keyword>
<keyword evidence="1" id="KW-0472">Membrane</keyword>
<gene>
    <name evidence="2" type="ORF">GBL_1857</name>
</gene>
<sequence length="60" mass="6829">MGDESNKEEGYGMAKLITAARQTKKEKEPALKGTLASVFLLGFFIIFSWVSVYFLFLHRL</sequence>
<dbReference type="Proteomes" id="UP000016424">
    <property type="component" value="Unassembled WGS sequence"/>
</dbReference>
<evidence type="ECO:0000313" key="3">
    <source>
        <dbReference type="Proteomes" id="UP000016424"/>
    </source>
</evidence>
<dbReference type="Pfam" id="PF08113">
    <property type="entry name" value="CoxIIa"/>
    <property type="match status" value="1"/>
</dbReference>
<reference evidence="3" key="1">
    <citation type="journal article" date="2013" name="Genome">
        <title>Draft Genome Sequence of Geobacillus kaustophilus GBlys, a Lysogenic Strain with Bacteriophage phiOH2.</title>
        <authorList>
            <person name="Doi K."/>
            <person name="Mori K."/>
            <person name="Martono H."/>
            <person name="Nagayoshi Y."/>
            <person name="Fujino Y."/>
            <person name="Tashiro K."/>
            <person name="Kuhara S."/>
            <person name="Ohshima T."/>
        </authorList>
    </citation>
    <scope>NUCLEOTIDE SEQUENCE [LARGE SCALE GENOMIC DNA]</scope>
    <source>
        <strain evidence="3">GBlys</strain>
    </source>
</reference>
<name>U2X495_GEOKU</name>
<dbReference type="InterPro" id="IPR012538">
    <property type="entry name" value="Cyt_c_oxidase_su2a"/>
</dbReference>
<dbReference type="EMBL" id="BASG01000015">
    <property type="protein sequence ID" value="GAD13640.1"/>
    <property type="molecule type" value="Genomic_DNA"/>
</dbReference>
<dbReference type="AlphaFoldDB" id="U2X495"/>
<keyword evidence="1" id="KW-1133">Transmembrane helix</keyword>
<organism evidence="2 3">
    <name type="scientific">Geobacillus kaustophilus GBlys</name>
    <dbReference type="NCBI Taxonomy" id="1337888"/>
    <lineage>
        <taxon>Bacteria</taxon>
        <taxon>Bacillati</taxon>
        <taxon>Bacillota</taxon>
        <taxon>Bacilli</taxon>
        <taxon>Bacillales</taxon>
        <taxon>Anoxybacillaceae</taxon>
        <taxon>Geobacillus</taxon>
        <taxon>Geobacillus thermoleovorans group</taxon>
    </lineage>
</organism>
<comment type="caution">
    <text evidence="2">The sequence shown here is derived from an EMBL/GenBank/DDBJ whole genome shotgun (WGS) entry which is preliminary data.</text>
</comment>
<evidence type="ECO:0000256" key="1">
    <source>
        <dbReference type="SAM" id="Phobius"/>
    </source>
</evidence>
<accession>U2X495</accession>
<protein>
    <recommendedName>
        <fullName evidence="4">Cytochrome c oxidase subunit 2A</fullName>
    </recommendedName>
</protein>